<dbReference type="Proteomes" id="UP000075683">
    <property type="component" value="Unassembled WGS sequence"/>
</dbReference>
<evidence type="ECO:0000313" key="2">
    <source>
        <dbReference type="Proteomes" id="UP000075683"/>
    </source>
</evidence>
<evidence type="ECO:0000313" key="1">
    <source>
        <dbReference type="EMBL" id="KYD22232.1"/>
    </source>
</evidence>
<organism evidence="1 2">
    <name type="scientific">Caldibacillus debilis</name>
    <dbReference type="NCBI Taxonomy" id="301148"/>
    <lineage>
        <taxon>Bacteria</taxon>
        <taxon>Bacillati</taxon>
        <taxon>Bacillota</taxon>
        <taxon>Bacilli</taxon>
        <taxon>Bacillales</taxon>
        <taxon>Bacillaceae</taxon>
        <taxon>Caldibacillus</taxon>
    </lineage>
</organism>
<proteinExistence type="predicted"/>
<name>A0A150MD62_9BACI</name>
<dbReference type="STRING" id="301148.B4135_1362"/>
<reference evidence="1 2" key="1">
    <citation type="submission" date="2016-01" db="EMBL/GenBank/DDBJ databases">
        <title>Draft Genome Sequences of Seven Thermophilic Sporeformers Isolated from Foods.</title>
        <authorList>
            <person name="Berendsen E.M."/>
            <person name="Wells-Bennik M.H."/>
            <person name="Krawcyk A.O."/>
            <person name="De Jong A."/>
            <person name="Holsappel S."/>
            <person name="Eijlander R.T."/>
            <person name="Kuipers O.P."/>
        </authorList>
    </citation>
    <scope>NUCLEOTIDE SEQUENCE [LARGE SCALE GENOMIC DNA]</scope>
    <source>
        <strain evidence="1 2">B4135</strain>
    </source>
</reference>
<comment type="caution">
    <text evidence="1">The sequence shown here is derived from an EMBL/GenBank/DDBJ whole genome shotgun (WGS) entry which is preliminary data.</text>
</comment>
<accession>A0A150MD62</accession>
<dbReference type="EMBL" id="LQYT01000012">
    <property type="protein sequence ID" value="KYD22232.1"/>
    <property type="molecule type" value="Genomic_DNA"/>
</dbReference>
<dbReference type="AlphaFoldDB" id="A0A150MD62"/>
<protein>
    <submittedName>
        <fullName evidence="1">Uncharacterized protein</fullName>
    </submittedName>
</protein>
<gene>
    <name evidence="1" type="ORF">B4135_1362</name>
</gene>
<sequence>MPVEGSDYCRLKDPIPGKILHMRSKKKGGHSYPRFSPAAHALLVIPHFPAEKKRPSFRLCLAGCQSL</sequence>